<accession>A0AAJ2LQT1</accession>
<dbReference type="RefSeq" id="WP_375166415.1">
    <property type="nucleotide sequence ID" value="NZ_JAVLSF010000742.1"/>
</dbReference>
<proteinExistence type="predicted"/>
<feature type="non-terminal residue" evidence="2">
    <location>
        <position position="1"/>
    </location>
</feature>
<dbReference type="Pfam" id="PF00884">
    <property type="entry name" value="Sulfatase"/>
    <property type="match status" value="1"/>
</dbReference>
<protein>
    <submittedName>
        <fullName evidence="2">Phosphoethanolamine transferase</fullName>
    </submittedName>
</protein>
<reference evidence="2" key="1">
    <citation type="submission" date="2023-04" db="EMBL/GenBank/DDBJ databases">
        <title>Genomic characterization of faba bean (Vicia faba) microsymbionts in Mexican soils.</title>
        <authorList>
            <person name="Rivera Orduna F.N."/>
            <person name="Guevara-Luna J."/>
            <person name="Yan J."/>
            <person name="Arroyo-Herrera I."/>
            <person name="Li Y."/>
            <person name="Vasquez-Murrieta M.S."/>
            <person name="Wang E.T."/>
        </authorList>
    </citation>
    <scope>NUCLEOTIDE SEQUENCE</scope>
    <source>
        <strain evidence="2">CH26</strain>
    </source>
</reference>
<dbReference type="AlphaFoldDB" id="A0AAJ2LQT1"/>
<dbReference type="PANTHER" id="PTHR30443:SF0">
    <property type="entry name" value="PHOSPHOETHANOLAMINE TRANSFERASE EPTA"/>
    <property type="match status" value="1"/>
</dbReference>
<evidence type="ECO:0000313" key="3">
    <source>
        <dbReference type="Proteomes" id="UP001268610"/>
    </source>
</evidence>
<organism evidence="2 3">
    <name type="scientific">Rhizobium hidalgonense</name>
    <dbReference type="NCBI Taxonomy" id="1538159"/>
    <lineage>
        <taxon>Bacteria</taxon>
        <taxon>Pseudomonadati</taxon>
        <taxon>Pseudomonadota</taxon>
        <taxon>Alphaproteobacteria</taxon>
        <taxon>Hyphomicrobiales</taxon>
        <taxon>Rhizobiaceae</taxon>
        <taxon>Rhizobium/Agrobacterium group</taxon>
        <taxon>Rhizobium</taxon>
    </lineage>
</organism>
<dbReference type="PANTHER" id="PTHR30443">
    <property type="entry name" value="INNER MEMBRANE PROTEIN"/>
    <property type="match status" value="1"/>
</dbReference>
<dbReference type="Proteomes" id="UP001268610">
    <property type="component" value="Unassembled WGS sequence"/>
</dbReference>
<dbReference type="Gene3D" id="3.40.720.10">
    <property type="entry name" value="Alkaline Phosphatase, subunit A"/>
    <property type="match status" value="1"/>
</dbReference>
<dbReference type="InterPro" id="IPR040423">
    <property type="entry name" value="PEA_transferase"/>
</dbReference>
<dbReference type="InterPro" id="IPR017850">
    <property type="entry name" value="Alkaline_phosphatase_core_sf"/>
</dbReference>
<feature type="domain" description="Sulfatase N-terminal" evidence="1">
    <location>
        <begin position="2"/>
        <end position="68"/>
    </location>
</feature>
<sequence length="89" mass="10045">STGEHGLYLHGAPYMMAPNQQTHVPMILWFSPQWQQQAPQLVPCLNQQLTLARGHDNLFASMLSMLDIRSQVIDPKLDMQTLCHGKTST</sequence>
<keyword evidence="2" id="KW-0808">Transferase</keyword>
<dbReference type="GO" id="GO:0005886">
    <property type="term" value="C:plasma membrane"/>
    <property type="evidence" value="ECO:0007669"/>
    <property type="project" value="UniProtKB-SubCell"/>
</dbReference>
<evidence type="ECO:0000259" key="1">
    <source>
        <dbReference type="Pfam" id="PF00884"/>
    </source>
</evidence>
<comment type="caution">
    <text evidence="2">The sequence shown here is derived from an EMBL/GenBank/DDBJ whole genome shotgun (WGS) entry which is preliminary data.</text>
</comment>
<dbReference type="InterPro" id="IPR000917">
    <property type="entry name" value="Sulfatase_N"/>
</dbReference>
<dbReference type="EMBL" id="JAVLSF010000742">
    <property type="protein sequence ID" value="MDR9778368.1"/>
    <property type="molecule type" value="Genomic_DNA"/>
</dbReference>
<dbReference type="GO" id="GO:0009244">
    <property type="term" value="P:lipopolysaccharide core region biosynthetic process"/>
    <property type="evidence" value="ECO:0007669"/>
    <property type="project" value="TreeGrafter"/>
</dbReference>
<dbReference type="GO" id="GO:0016776">
    <property type="term" value="F:phosphotransferase activity, phosphate group as acceptor"/>
    <property type="evidence" value="ECO:0007669"/>
    <property type="project" value="TreeGrafter"/>
</dbReference>
<name>A0AAJ2LQT1_9HYPH</name>
<gene>
    <name evidence="2" type="ORF">RJJ65_38160</name>
</gene>
<evidence type="ECO:0000313" key="2">
    <source>
        <dbReference type="EMBL" id="MDR9778368.1"/>
    </source>
</evidence>